<keyword evidence="8" id="KW-0303">Gap junction</keyword>
<evidence type="ECO:0000256" key="11">
    <source>
        <dbReference type="ARBA" id="ARBA00023157"/>
    </source>
</evidence>
<dbReference type="AlphaFoldDB" id="A0AA47P944"/>
<dbReference type="GO" id="GO:0002062">
    <property type="term" value="P:chondrocyte differentiation"/>
    <property type="evidence" value="ECO:0007669"/>
    <property type="project" value="TreeGrafter"/>
</dbReference>
<comment type="similarity">
    <text evidence="4">Belongs to the CCN family.</text>
</comment>
<dbReference type="GO" id="GO:0005178">
    <property type="term" value="F:integrin binding"/>
    <property type="evidence" value="ECO:0007669"/>
    <property type="project" value="TreeGrafter"/>
</dbReference>
<keyword evidence="7 17" id="KW-0732">Signal</keyword>
<dbReference type="GO" id="GO:0031012">
    <property type="term" value="C:extracellular matrix"/>
    <property type="evidence" value="ECO:0007669"/>
    <property type="project" value="TreeGrafter"/>
</dbReference>
<dbReference type="PROSITE" id="PS01185">
    <property type="entry name" value="CTCK_1"/>
    <property type="match status" value="1"/>
</dbReference>
<dbReference type="InterPro" id="IPR000884">
    <property type="entry name" value="TSP1_rpt"/>
</dbReference>
<dbReference type="PROSITE" id="PS51323">
    <property type="entry name" value="IGFBP_N_2"/>
    <property type="match status" value="1"/>
</dbReference>
<dbReference type="GO" id="GO:0007155">
    <property type="term" value="P:cell adhesion"/>
    <property type="evidence" value="ECO:0007669"/>
    <property type="project" value="TreeGrafter"/>
</dbReference>
<dbReference type="InterPro" id="IPR001007">
    <property type="entry name" value="VWF_dom"/>
</dbReference>
<evidence type="ECO:0000256" key="16">
    <source>
        <dbReference type="PROSITE-ProRule" id="PRU00039"/>
    </source>
</evidence>
<keyword evidence="6" id="KW-0964">Secreted</keyword>
<evidence type="ECO:0000259" key="18">
    <source>
        <dbReference type="PROSITE" id="PS01225"/>
    </source>
</evidence>
<evidence type="ECO:0000259" key="19">
    <source>
        <dbReference type="PROSITE" id="PS50184"/>
    </source>
</evidence>
<keyword evidence="5" id="KW-0963">Cytoplasm</keyword>
<dbReference type="InterPro" id="IPR009030">
    <property type="entry name" value="Growth_fac_rcpt_cys_sf"/>
</dbReference>
<dbReference type="GO" id="GO:0008201">
    <property type="term" value="F:heparin binding"/>
    <property type="evidence" value="ECO:0007669"/>
    <property type="project" value="TreeGrafter"/>
</dbReference>
<keyword evidence="22" id="KW-1185">Reference proteome</keyword>
<evidence type="ECO:0000259" key="20">
    <source>
        <dbReference type="PROSITE" id="PS51323"/>
    </source>
</evidence>
<organism evidence="21 22">
    <name type="scientific">Merluccius polli</name>
    <name type="common">Benguela hake</name>
    <name type="synonym">Merluccius cadenati</name>
    <dbReference type="NCBI Taxonomy" id="89951"/>
    <lineage>
        <taxon>Eukaryota</taxon>
        <taxon>Metazoa</taxon>
        <taxon>Chordata</taxon>
        <taxon>Craniata</taxon>
        <taxon>Vertebrata</taxon>
        <taxon>Euteleostomi</taxon>
        <taxon>Actinopterygii</taxon>
        <taxon>Neopterygii</taxon>
        <taxon>Teleostei</taxon>
        <taxon>Neoteleostei</taxon>
        <taxon>Acanthomorphata</taxon>
        <taxon>Zeiogadaria</taxon>
        <taxon>Gadariae</taxon>
        <taxon>Gadiformes</taxon>
        <taxon>Gadoidei</taxon>
        <taxon>Merlucciidae</taxon>
        <taxon>Merluccius</taxon>
    </lineage>
</organism>
<dbReference type="GO" id="GO:0005921">
    <property type="term" value="C:gap junction"/>
    <property type="evidence" value="ECO:0007669"/>
    <property type="project" value="UniProtKB-SubCell"/>
</dbReference>
<proteinExistence type="inferred from homology"/>
<evidence type="ECO:0000256" key="9">
    <source>
        <dbReference type="ARBA" id="ARBA00022949"/>
    </source>
</evidence>
<evidence type="ECO:0000256" key="1">
    <source>
        <dbReference type="ARBA" id="ARBA00004496"/>
    </source>
</evidence>
<dbReference type="SMART" id="SM00214">
    <property type="entry name" value="VWC"/>
    <property type="match status" value="1"/>
</dbReference>
<name>A0AA47P944_MERPO</name>
<dbReference type="PANTHER" id="PTHR11348:SF8">
    <property type="entry name" value="CCN FAMILY MEMBER 3"/>
    <property type="match status" value="1"/>
</dbReference>
<evidence type="ECO:0000313" key="22">
    <source>
        <dbReference type="Proteomes" id="UP001174136"/>
    </source>
</evidence>
<dbReference type="Pfam" id="PF00093">
    <property type="entry name" value="VWC"/>
    <property type="match status" value="1"/>
</dbReference>
<dbReference type="InterPro" id="IPR006208">
    <property type="entry name" value="Glyco_hormone_CN"/>
</dbReference>
<feature type="domain" description="IGFBP N-terminal" evidence="20">
    <location>
        <begin position="25"/>
        <end position="97"/>
    </location>
</feature>
<dbReference type="InterPro" id="IPR006207">
    <property type="entry name" value="Cys_knot_C"/>
</dbReference>
<feature type="domain" description="CTCK" evidence="18">
    <location>
        <begin position="262"/>
        <end position="336"/>
    </location>
</feature>
<dbReference type="EMBL" id="JAOPHQ010001156">
    <property type="protein sequence ID" value="KAK0151863.1"/>
    <property type="molecule type" value="Genomic_DNA"/>
</dbReference>
<feature type="signal peptide" evidence="17">
    <location>
        <begin position="1"/>
        <end position="26"/>
    </location>
</feature>
<evidence type="ECO:0000313" key="21">
    <source>
        <dbReference type="EMBL" id="KAK0151863.1"/>
    </source>
</evidence>
<dbReference type="PROSITE" id="PS50184">
    <property type="entry name" value="VWFC_2"/>
    <property type="match status" value="1"/>
</dbReference>
<dbReference type="InterPro" id="IPR000867">
    <property type="entry name" value="IGFBP-like"/>
</dbReference>
<evidence type="ECO:0000256" key="6">
    <source>
        <dbReference type="ARBA" id="ARBA00022525"/>
    </source>
</evidence>
<dbReference type="PROSITE" id="PS50092">
    <property type="entry name" value="TSP1"/>
    <property type="match status" value="1"/>
</dbReference>
<dbReference type="PROSITE" id="PS01208">
    <property type="entry name" value="VWFC_1"/>
    <property type="match status" value="1"/>
</dbReference>
<dbReference type="GO" id="GO:0045597">
    <property type="term" value="P:positive regulation of cell differentiation"/>
    <property type="evidence" value="ECO:0007669"/>
    <property type="project" value="TreeGrafter"/>
</dbReference>
<dbReference type="InterPro" id="IPR036383">
    <property type="entry name" value="TSP1_rpt_sf"/>
</dbReference>
<evidence type="ECO:0000256" key="10">
    <source>
        <dbReference type="ARBA" id="ARBA00023030"/>
    </source>
</evidence>
<dbReference type="Pfam" id="PF00007">
    <property type="entry name" value="Cys_knot"/>
    <property type="match status" value="1"/>
</dbReference>
<evidence type="ECO:0000256" key="17">
    <source>
        <dbReference type="SAM" id="SignalP"/>
    </source>
</evidence>
<evidence type="ECO:0000256" key="2">
    <source>
        <dbReference type="ARBA" id="ARBA00004610"/>
    </source>
</evidence>
<evidence type="ECO:0000256" key="7">
    <source>
        <dbReference type="ARBA" id="ARBA00022729"/>
    </source>
</evidence>
<accession>A0AA47P944</accession>
<dbReference type="Pfam" id="PF00219">
    <property type="entry name" value="IGFBP"/>
    <property type="match status" value="1"/>
</dbReference>
<protein>
    <recommendedName>
        <fullName evidence="13">CCN family member 3</fullName>
    </recommendedName>
    <alternativeName>
        <fullName evidence="14">Cellular communication network factor 3</fullName>
    </alternativeName>
    <alternativeName>
        <fullName evidence="15">Protein NOV homolog</fullName>
    </alternativeName>
</protein>
<feature type="domain" description="VWFC" evidence="19">
    <location>
        <begin position="100"/>
        <end position="166"/>
    </location>
</feature>
<dbReference type="GO" id="GO:0005737">
    <property type="term" value="C:cytoplasm"/>
    <property type="evidence" value="ECO:0007669"/>
    <property type="project" value="UniProtKB-SubCell"/>
</dbReference>
<keyword evidence="10" id="KW-0339">Growth factor</keyword>
<dbReference type="SMART" id="SM00121">
    <property type="entry name" value="IB"/>
    <property type="match status" value="1"/>
</dbReference>
<dbReference type="SUPFAM" id="SSF57603">
    <property type="entry name" value="FnI-like domain"/>
    <property type="match status" value="1"/>
</dbReference>
<feature type="chain" id="PRO_5041367126" description="CCN family member 3" evidence="17">
    <location>
        <begin position="27"/>
        <end position="354"/>
    </location>
</feature>
<comment type="caution">
    <text evidence="16">Lacks conserved residue(s) required for the propagation of feature annotation.</text>
</comment>
<evidence type="ECO:0000256" key="3">
    <source>
        <dbReference type="ARBA" id="ARBA00004613"/>
    </source>
</evidence>
<comment type="subcellular location">
    <subcellularLocation>
        <location evidence="2">Cell junction</location>
        <location evidence="2">Gap junction</location>
    </subcellularLocation>
    <subcellularLocation>
        <location evidence="1">Cytoplasm</location>
    </subcellularLocation>
    <subcellularLocation>
        <location evidence="3">Secreted</location>
    </subcellularLocation>
</comment>
<evidence type="ECO:0000256" key="13">
    <source>
        <dbReference type="ARBA" id="ARBA00039944"/>
    </source>
</evidence>
<keyword evidence="12" id="KW-0325">Glycoprotein</keyword>
<dbReference type="SMART" id="SM00041">
    <property type="entry name" value="CT"/>
    <property type="match status" value="1"/>
</dbReference>
<evidence type="ECO:0000256" key="12">
    <source>
        <dbReference type="ARBA" id="ARBA00023180"/>
    </source>
</evidence>
<dbReference type="GO" id="GO:0008083">
    <property type="term" value="F:growth factor activity"/>
    <property type="evidence" value="ECO:0007669"/>
    <property type="project" value="UniProtKB-KW"/>
</dbReference>
<dbReference type="InterPro" id="IPR043973">
    <property type="entry name" value="TSP1_CCN"/>
</dbReference>
<evidence type="ECO:0000256" key="4">
    <source>
        <dbReference type="ARBA" id="ARBA00008125"/>
    </source>
</evidence>
<gene>
    <name evidence="21" type="primary">NOV</name>
    <name evidence="21" type="ORF">N1851_006757</name>
</gene>
<reference evidence="21" key="1">
    <citation type="journal article" date="2023" name="Front. Mar. Sci.">
        <title>A new Merluccius polli reference genome to investigate the effects of global change in West African waters.</title>
        <authorList>
            <person name="Mateo J.L."/>
            <person name="Blanco-Fernandez C."/>
            <person name="Garcia-Vazquez E."/>
            <person name="Machado-Schiaffino G."/>
        </authorList>
    </citation>
    <scope>NUCLEOTIDE SEQUENCE</scope>
    <source>
        <strain evidence="21">C29</strain>
        <tissue evidence="21">Fin</tissue>
    </source>
</reference>
<dbReference type="PIRSF" id="PIRSF036495">
    <property type="entry name" value="IGFBP_rP_CNN"/>
    <property type="match status" value="1"/>
</dbReference>
<dbReference type="SUPFAM" id="SSF57184">
    <property type="entry name" value="Growth factor receptor domain"/>
    <property type="match status" value="1"/>
</dbReference>
<dbReference type="Gene3D" id="2.20.100.10">
    <property type="entry name" value="Thrombospondin type-1 (TSP1) repeat"/>
    <property type="match status" value="1"/>
</dbReference>
<evidence type="ECO:0000256" key="15">
    <source>
        <dbReference type="ARBA" id="ARBA00077787"/>
    </source>
</evidence>
<dbReference type="FunFam" id="2.20.100.10:FF:000046">
    <property type="entry name" value="Cellular communication network factor 4"/>
    <property type="match status" value="1"/>
</dbReference>
<dbReference type="InterPro" id="IPR050941">
    <property type="entry name" value="CCN"/>
</dbReference>
<comment type="caution">
    <text evidence="21">The sequence shown here is derived from an EMBL/GenBank/DDBJ whole genome shotgun (WGS) entry which is preliminary data.</text>
</comment>
<keyword evidence="11" id="KW-1015">Disulfide bond</keyword>
<dbReference type="Proteomes" id="UP001174136">
    <property type="component" value="Unassembled WGS sequence"/>
</dbReference>
<dbReference type="InterPro" id="IPR012395">
    <property type="entry name" value="IGFBP_CNN"/>
</dbReference>
<dbReference type="Pfam" id="PF19035">
    <property type="entry name" value="TSP1_CCN"/>
    <property type="match status" value="1"/>
</dbReference>
<keyword evidence="9" id="KW-0965">Cell junction</keyword>
<sequence>MRMSNHAEKTLFSLYIAAQLLTAVWSQVCPLRCQCPKEPPMCRDTVPLVLDDCACCLVCARQAGELCSETLPCDTRRGLHCDYSADVHKRTGVCAAQKGAVCVLGGAVYRNGQTVFPSCNLQCVCRDGHIGCVSRCTEDVMLPGPGCPMPRKVKVPGECCEKWVCEPQAEASALVGFAMAAFRQEETVSFDAWDPSLNCIEQTTEWEACSRTCGMGVSTRVTNKNSRCEMVKQSRLCMVRPCENQQDQSQLTPIAPKRGSKCQRMVKSAKAVHLSYRNCTSVQAYKPRYCGTCTDGRCCSPHATKTALVEFLCANGKTSRRPVMVIQSCACHHHCPSENVIWQASDLAHIGMRV</sequence>
<dbReference type="SUPFAM" id="SSF82895">
    <property type="entry name" value="TSP-1 type 1 repeat"/>
    <property type="match status" value="1"/>
</dbReference>
<dbReference type="PANTHER" id="PTHR11348">
    <property type="entry name" value="CONNECTIVE TISSUE GROWTH FACTOR-RELATED"/>
    <property type="match status" value="1"/>
</dbReference>
<evidence type="ECO:0000256" key="8">
    <source>
        <dbReference type="ARBA" id="ARBA00022868"/>
    </source>
</evidence>
<dbReference type="GO" id="GO:0005615">
    <property type="term" value="C:extracellular space"/>
    <property type="evidence" value="ECO:0007669"/>
    <property type="project" value="TreeGrafter"/>
</dbReference>
<dbReference type="PROSITE" id="PS01225">
    <property type="entry name" value="CTCK_2"/>
    <property type="match status" value="1"/>
</dbReference>
<dbReference type="SMART" id="SM00209">
    <property type="entry name" value="TSP1"/>
    <property type="match status" value="1"/>
</dbReference>
<evidence type="ECO:0000256" key="14">
    <source>
        <dbReference type="ARBA" id="ARBA00042352"/>
    </source>
</evidence>
<evidence type="ECO:0000256" key="5">
    <source>
        <dbReference type="ARBA" id="ARBA00022490"/>
    </source>
</evidence>
<dbReference type="GO" id="GO:0051239">
    <property type="term" value="P:regulation of multicellular organismal process"/>
    <property type="evidence" value="ECO:0007669"/>
    <property type="project" value="UniProtKB-ARBA"/>
</dbReference>